<sequence length="403" mass="42892">MSAQPLVGLEVVECSTFVAGPSCGMTLAQLGADVVRVDLPGGGSDFGRWPLSATGESLYWTNLNKGKRSVAIDYRTPAGRELLTAFTTRTGDHRGVYVDNVVGRHRLRHDDLAALRSDMITVHVEGFADGRPAVDYTVNASIGIATMTGPDFLDTPVNHVLPAWDLLTGMHAAVGVLASLERRRTTGEGSAINVALYDVAVSAVGALGWFAEAEEAGADRPRHGNHVFGSFGTDFATSDGSRIMVVALTEGQWDALCDVTGTRDVFAALEKALDLDLRQESARYEVRETIASILRPWFIARDLTALRPLLDQARVLWAPYLSVVEAAASARASSDPVLHDVDQPGVGPMPTTVSPLRWAQTERKPALTPRLGADTGPVLAESLGLTDADLGRLAADGVIALTS</sequence>
<dbReference type="InterPro" id="IPR050509">
    <property type="entry name" value="CoA-transferase_III"/>
</dbReference>
<dbReference type="InterPro" id="IPR003673">
    <property type="entry name" value="CoA-Trfase_fam_III"/>
</dbReference>
<dbReference type="Gene3D" id="3.30.1540.10">
    <property type="entry name" value="formyl-coa transferase, domain 3"/>
    <property type="match status" value="1"/>
</dbReference>
<name>A0A5Q2MAC2_9ACTN</name>
<proteinExistence type="predicted"/>
<dbReference type="Proteomes" id="UP000392064">
    <property type="component" value="Chromosome"/>
</dbReference>
<dbReference type="InterPro" id="IPR044855">
    <property type="entry name" value="CoA-Trfase_III_dom3_sf"/>
</dbReference>
<dbReference type="EMBL" id="CP045737">
    <property type="protein sequence ID" value="QGG40054.1"/>
    <property type="molecule type" value="Genomic_DNA"/>
</dbReference>
<dbReference type="RefSeq" id="WP_153651327.1">
    <property type="nucleotide sequence ID" value="NZ_CP045737.1"/>
</dbReference>
<keyword evidence="2" id="KW-1185">Reference proteome</keyword>
<dbReference type="KEGG" id="aef:GEV26_00915"/>
<organism evidence="1 2">
    <name type="scientific">Aeromicrobium yanjiei</name>
    <dbReference type="NCBI Taxonomy" id="2662028"/>
    <lineage>
        <taxon>Bacteria</taxon>
        <taxon>Bacillati</taxon>
        <taxon>Actinomycetota</taxon>
        <taxon>Actinomycetes</taxon>
        <taxon>Propionibacteriales</taxon>
        <taxon>Nocardioidaceae</taxon>
        <taxon>Aeromicrobium</taxon>
    </lineage>
</organism>
<dbReference type="PANTHER" id="PTHR48228">
    <property type="entry name" value="SUCCINYL-COA--D-CITRAMALATE COA-TRANSFERASE"/>
    <property type="match status" value="1"/>
</dbReference>
<keyword evidence="1" id="KW-0413">Isomerase</keyword>
<accession>A0A5Q2MAC2</accession>
<dbReference type="InterPro" id="IPR023606">
    <property type="entry name" value="CoA-Trfase_III_dom_1_sf"/>
</dbReference>
<dbReference type="SUPFAM" id="SSF89796">
    <property type="entry name" value="CoA-transferase family III (CaiB/BaiF)"/>
    <property type="match status" value="1"/>
</dbReference>
<dbReference type="GO" id="GO:0016853">
    <property type="term" value="F:isomerase activity"/>
    <property type="evidence" value="ECO:0007669"/>
    <property type="project" value="UniProtKB-KW"/>
</dbReference>
<dbReference type="Pfam" id="PF02515">
    <property type="entry name" value="CoA_transf_3"/>
    <property type="match status" value="1"/>
</dbReference>
<dbReference type="AlphaFoldDB" id="A0A5Q2MAC2"/>
<reference evidence="1 2" key="1">
    <citation type="submission" date="2019-11" db="EMBL/GenBank/DDBJ databases">
        <authorList>
            <person name="Li J."/>
        </authorList>
    </citation>
    <scope>NUCLEOTIDE SEQUENCE [LARGE SCALE GENOMIC DNA]</scope>
    <source>
        <strain evidence="1 2">MF47</strain>
    </source>
</reference>
<dbReference type="PANTHER" id="PTHR48228:SF5">
    <property type="entry name" value="ALPHA-METHYLACYL-COA RACEMASE"/>
    <property type="match status" value="1"/>
</dbReference>
<evidence type="ECO:0000313" key="2">
    <source>
        <dbReference type="Proteomes" id="UP000392064"/>
    </source>
</evidence>
<gene>
    <name evidence="1" type="ORF">GEV26_00915</name>
</gene>
<dbReference type="Gene3D" id="3.40.50.10540">
    <property type="entry name" value="Crotonobetainyl-coa:carnitine coa-transferase, domain 1"/>
    <property type="match status" value="1"/>
</dbReference>
<protein>
    <submittedName>
        <fullName evidence="1">2-methylfumaryl-CoA isomerase</fullName>
    </submittedName>
</protein>
<evidence type="ECO:0000313" key="1">
    <source>
        <dbReference type="EMBL" id="QGG40054.1"/>
    </source>
</evidence>